<keyword evidence="5 7" id="KW-1133">Transmembrane helix</keyword>
<dbReference type="AlphaFoldDB" id="X1JJ05"/>
<feature type="transmembrane region" description="Helical" evidence="7">
    <location>
        <begin position="119"/>
        <end position="136"/>
    </location>
</feature>
<accession>X1JJ05</accession>
<comment type="caution">
    <text evidence="9">The sequence shown here is derived from an EMBL/GenBank/DDBJ whole genome shotgun (WGS) entry which is preliminary data.</text>
</comment>
<gene>
    <name evidence="9" type="ORF">S03H2_66527</name>
</gene>
<keyword evidence="6 7" id="KW-0472">Membrane</keyword>
<protein>
    <recommendedName>
        <fullName evidence="8">ABC transmembrane type-1 domain-containing protein</fullName>
    </recommendedName>
</protein>
<keyword evidence="3" id="KW-1003">Cell membrane</keyword>
<feature type="transmembrane region" description="Helical" evidence="7">
    <location>
        <begin position="43"/>
        <end position="66"/>
    </location>
</feature>
<dbReference type="Gene3D" id="1.10.3720.10">
    <property type="entry name" value="MetI-like"/>
    <property type="match status" value="1"/>
</dbReference>
<dbReference type="GO" id="GO:0005886">
    <property type="term" value="C:plasma membrane"/>
    <property type="evidence" value="ECO:0007669"/>
    <property type="project" value="UniProtKB-SubCell"/>
</dbReference>
<keyword evidence="4 7" id="KW-0812">Transmembrane</keyword>
<feature type="transmembrane region" description="Helical" evidence="7">
    <location>
        <begin position="78"/>
        <end position="107"/>
    </location>
</feature>
<proteinExistence type="predicted"/>
<feature type="domain" description="ABC transmembrane type-1" evidence="8">
    <location>
        <begin position="43"/>
        <end position="137"/>
    </location>
</feature>
<dbReference type="PROSITE" id="PS50928">
    <property type="entry name" value="ABC_TM1"/>
    <property type="match status" value="1"/>
</dbReference>
<dbReference type="SUPFAM" id="SSF161098">
    <property type="entry name" value="MetI-like"/>
    <property type="match status" value="1"/>
</dbReference>
<comment type="subcellular location">
    <subcellularLocation>
        <location evidence="1">Cell membrane</location>
        <topology evidence="1">Multi-pass membrane protein</topology>
    </subcellularLocation>
</comment>
<dbReference type="PANTHER" id="PTHR30465:SF74">
    <property type="entry name" value="OLIGOPEPTIDE TRANSPORT SYSTEM PERMEASE PROTEIN OPPB"/>
    <property type="match status" value="1"/>
</dbReference>
<organism evidence="9">
    <name type="scientific">marine sediment metagenome</name>
    <dbReference type="NCBI Taxonomy" id="412755"/>
    <lineage>
        <taxon>unclassified sequences</taxon>
        <taxon>metagenomes</taxon>
        <taxon>ecological metagenomes</taxon>
    </lineage>
</organism>
<evidence type="ECO:0000256" key="6">
    <source>
        <dbReference type="ARBA" id="ARBA00023136"/>
    </source>
</evidence>
<dbReference type="GO" id="GO:0055085">
    <property type="term" value="P:transmembrane transport"/>
    <property type="evidence" value="ECO:0007669"/>
    <property type="project" value="InterPro"/>
</dbReference>
<evidence type="ECO:0000256" key="4">
    <source>
        <dbReference type="ARBA" id="ARBA00022692"/>
    </source>
</evidence>
<evidence type="ECO:0000256" key="1">
    <source>
        <dbReference type="ARBA" id="ARBA00004651"/>
    </source>
</evidence>
<dbReference type="InterPro" id="IPR035906">
    <property type="entry name" value="MetI-like_sf"/>
</dbReference>
<evidence type="ECO:0000256" key="3">
    <source>
        <dbReference type="ARBA" id="ARBA00022475"/>
    </source>
</evidence>
<feature type="non-terminal residue" evidence="9">
    <location>
        <position position="137"/>
    </location>
</feature>
<dbReference type="EMBL" id="BARU01043449">
    <property type="protein sequence ID" value="GAH81450.1"/>
    <property type="molecule type" value="Genomic_DNA"/>
</dbReference>
<evidence type="ECO:0000259" key="8">
    <source>
        <dbReference type="PROSITE" id="PS50928"/>
    </source>
</evidence>
<sequence length="137" mass="15176">MYGLDKPLYVQYVKYMWNALHFRFGKSYQSPGEEMTDLIKRTFLVSAFLGGLGLALAFPIGLLLGIISAMKPNSLVDYLCTALASYTISVPVYVSSIFMVFIFSLGLHWFPTGGFGGPKTWIMPIIAYSLFPLGIIA</sequence>
<keyword evidence="2" id="KW-0813">Transport</keyword>
<dbReference type="InterPro" id="IPR000515">
    <property type="entry name" value="MetI-like"/>
</dbReference>
<dbReference type="CDD" id="cd06261">
    <property type="entry name" value="TM_PBP2"/>
    <property type="match status" value="1"/>
</dbReference>
<evidence type="ECO:0000256" key="2">
    <source>
        <dbReference type="ARBA" id="ARBA00022448"/>
    </source>
</evidence>
<evidence type="ECO:0000256" key="5">
    <source>
        <dbReference type="ARBA" id="ARBA00022989"/>
    </source>
</evidence>
<name>X1JJ05_9ZZZZ</name>
<reference evidence="9" key="1">
    <citation type="journal article" date="2014" name="Front. Microbiol.">
        <title>High frequency of phylogenetically diverse reductive dehalogenase-homologous genes in deep subseafloor sedimentary metagenomes.</title>
        <authorList>
            <person name="Kawai M."/>
            <person name="Futagami T."/>
            <person name="Toyoda A."/>
            <person name="Takaki Y."/>
            <person name="Nishi S."/>
            <person name="Hori S."/>
            <person name="Arai W."/>
            <person name="Tsubouchi T."/>
            <person name="Morono Y."/>
            <person name="Uchiyama I."/>
            <person name="Ito T."/>
            <person name="Fujiyama A."/>
            <person name="Inagaki F."/>
            <person name="Takami H."/>
        </authorList>
    </citation>
    <scope>NUCLEOTIDE SEQUENCE</scope>
    <source>
        <strain evidence="9">Expedition CK06-06</strain>
    </source>
</reference>
<dbReference type="PANTHER" id="PTHR30465">
    <property type="entry name" value="INNER MEMBRANE ABC TRANSPORTER"/>
    <property type="match status" value="1"/>
</dbReference>
<evidence type="ECO:0000256" key="7">
    <source>
        <dbReference type="SAM" id="Phobius"/>
    </source>
</evidence>
<evidence type="ECO:0000313" key="9">
    <source>
        <dbReference type="EMBL" id="GAH81450.1"/>
    </source>
</evidence>